<dbReference type="InterPro" id="IPR011827">
    <property type="entry name" value="LeuD_type2/HacB/DmdB"/>
</dbReference>
<organism evidence="4 5">
    <name type="scientific">Thamnocephalis sphaerospora</name>
    <dbReference type="NCBI Taxonomy" id="78915"/>
    <lineage>
        <taxon>Eukaryota</taxon>
        <taxon>Fungi</taxon>
        <taxon>Fungi incertae sedis</taxon>
        <taxon>Zoopagomycota</taxon>
        <taxon>Zoopagomycotina</taxon>
        <taxon>Zoopagomycetes</taxon>
        <taxon>Zoopagales</taxon>
        <taxon>Sigmoideomycetaceae</taxon>
        <taxon>Thamnocephalis</taxon>
    </lineage>
</organism>
<dbReference type="AlphaFoldDB" id="A0A4V1IWF1"/>
<dbReference type="InterPro" id="IPR050075">
    <property type="entry name" value="LeuD"/>
</dbReference>
<evidence type="ECO:0000259" key="3">
    <source>
        <dbReference type="Pfam" id="PF00694"/>
    </source>
</evidence>
<protein>
    <submittedName>
        <fullName evidence="4">Aconitase/3-isopropylmalate dehydratase</fullName>
    </submittedName>
</protein>
<dbReference type="InterPro" id="IPR015928">
    <property type="entry name" value="Aconitase/3IPM_dehydase_swvl"/>
</dbReference>
<dbReference type="PANTHER" id="PTHR43345:SF2">
    <property type="entry name" value="3-ISOPROPYLMALATE DEHYDRATASE SMALL SUBUNIT 1"/>
    <property type="match status" value="1"/>
</dbReference>
<proteinExistence type="inferred from homology"/>
<evidence type="ECO:0000256" key="1">
    <source>
        <dbReference type="ARBA" id="ARBA00009869"/>
    </source>
</evidence>
<dbReference type="Gene3D" id="3.20.19.10">
    <property type="entry name" value="Aconitase, domain 4"/>
    <property type="match status" value="1"/>
</dbReference>
<dbReference type="InterPro" id="IPR000573">
    <property type="entry name" value="AconitaseA/IPMdHydase_ssu_swvl"/>
</dbReference>
<dbReference type="Pfam" id="PF00694">
    <property type="entry name" value="Aconitase_C"/>
    <property type="match status" value="1"/>
</dbReference>
<gene>
    <name evidence="4" type="ORF">THASP1DRAFT_30836</name>
</gene>
<dbReference type="STRING" id="78915.A0A4V1IWF1"/>
<sequence>VIFCPADNLNTDGIYPGKYTYKDDLGKEEMARVVMENYDVDFANIVREGDILVAGFNFGTGSSREQAATALLHAGIRCVIAGSFSETYKRNAVNNALVCIEAPEMVRTLSAKYGREQLTVRTGVEATVDFARRSVSSEGAQWPCSGVGRAAQDVIAAGGLESWVRRRL</sequence>
<reference evidence="5" key="1">
    <citation type="journal article" date="2018" name="Nat. Microbiol.">
        <title>Leveraging single-cell genomics to expand the fungal tree of life.</title>
        <authorList>
            <person name="Ahrendt S.R."/>
            <person name="Quandt C.A."/>
            <person name="Ciobanu D."/>
            <person name="Clum A."/>
            <person name="Salamov A."/>
            <person name="Andreopoulos B."/>
            <person name="Cheng J.F."/>
            <person name="Woyke T."/>
            <person name="Pelin A."/>
            <person name="Henrissat B."/>
            <person name="Reynolds N.K."/>
            <person name="Benny G.L."/>
            <person name="Smith M.E."/>
            <person name="James T.Y."/>
            <person name="Grigoriev I.V."/>
        </authorList>
    </citation>
    <scope>NUCLEOTIDE SEQUENCE [LARGE SCALE GENOMIC DNA]</scope>
    <source>
        <strain evidence="5">RSA 1356</strain>
    </source>
</reference>
<accession>A0A4V1IWF1</accession>
<dbReference type="NCBIfam" id="TIGR02087">
    <property type="entry name" value="LEUD_arch"/>
    <property type="match status" value="1"/>
</dbReference>
<dbReference type="Proteomes" id="UP000271241">
    <property type="component" value="Unassembled WGS sequence"/>
</dbReference>
<dbReference type="GO" id="GO:0016836">
    <property type="term" value="F:hydro-lyase activity"/>
    <property type="evidence" value="ECO:0007669"/>
    <property type="project" value="InterPro"/>
</dbReference>
<evidence type="ECO:0000313" key="5">
    <source>
        <dbReference type="Proteomes" id="UP000271241"/>
    </source>
</evidence>
<evidence type="ECO:0000313" key="4">
    <source>
        <dbReference type="EMBL" id="RKP07339.1"/>
    </source>
</evidence>
<feature type="non-terminal residue" evidence="4">
    <location>
        <position position="1"/>
    </location>
</feature>
<evidence type="ECO:0000256" key="2">
    <source>
        <dbReference type="ARBA" id="ARBA00023239"/>
    </source>
</evidence>
<name>A0A4V1IWF1_9FUNG</name>
<dbReference type="OrthoDB" id="10262323at2759"/>
<dbReference type="EMBL" id="KZ992733">
    <property type="protein sequence ID" value="RKP07339.1"/>
    <property type="molecule type" value="Genomic_DNA"/>
</dbReference>
<comment type="similarity">
    <text evidence="1">Belongs to the LeuD family. LeuD type 2 subfamily.</text>
</comment>
<dbReference type="PANTHER" id="PTHR43345">
    <property type="entry name" value="3-ISOPROPYLMALATE DEHYDRATASE SMALL SUBUNIT 2-RELATED-RELATED"/>
    <property type="match status" value="1"/>
</dbReference>
<keyword evidence="5" id="KW-1185">Reference proteome</keyword>
<keyword evidence="2" id="KW-0456">Lyase</keyword>
<dbReference type="SUPFAM" id="SSF52016">
    <property type="entry name" value="LeuD/IlvD-like"/>
    <property type="match status" value="1"/>
</dbReference>
<feature type="domain" description="Aconitase A/isopropylmalate dehydratase small subunit swivel" evidence="3">
    <location>
        <begin position="6"/>
        <end position="104"/>
    </location>
</feature>